<keyword evidence="3" id="KW-1185">Reference proteome</keyword>
<dbReference type="InterPro" id="IPR001509">
    <property type="entry name" value="Epimerase_deHydtase"/>
</dbReference>
<dbReference type="SUPFAM" id="SSF51735">
    <property type="entry name" value="NAD(P)-binding Rossmann-fold domains"/>
    <property type="match status" value="1"/>
</dbReference>
<sequence>MAEVCVIGGTRFFGKLVVSRLIEEGHRVTLITRGRTPDPFGDAVLRRTADADSAGELGRAIGTASFDAVVHQVCYRPVTALAAAKAFTGHAGKLVVTSTMEVYNSDTFRHHRASPGFSTWAKEGELDPLAYGYDLGLPWDDPEFAGANYGEGKRQAESALAQSAGFPLAFARAAHVLSDRDEFTGRVEFLVERVLAGGRMTSFRDPGRTSLVHADDLARFLVWLALNDVTGPVNACSPDPVTLYEVLAPIEGAAGLAAVVEELDAAWGDPDLAPFSCPADYGMSVDLAAARGFAFTPAREWLRDMAVRAVAEARR</sequence>
<dbReference type="InterPro" id="IPR036291">
    <property type="entry name" value="NAD(P)-bd_dom_sf"/>
</dbReference>
<protein>
    <submittedName>
        <fullName evidence="2">Epimerase</fullName>
    </submittedName>
</protein>
<reference evidence="2" key="1">
    <citation type="submission" date="2023-03" db="EMBL/GenBank/DDBJ databases">
        <title>Actinorhabdospora filicis NBRC 111898.</title>
        <authorList>
            <person name="Ichikawa N."/>
            <person name="Sato H."/>
            <person name="Tonouchi N."/>
        </authorList>
    </citation>
    <scope>NUCLEOTIDE SEQUENCE</scope>
    <source>
        <strain evidence="2">NBRC 111898</strain>
    </source>
</reference>
<dbReference type="Gene3D" id="3.40.50.720">
    <property type="entry name" value="NAD(P)-binding Rossmann-like Domain"/>
    <property type="match status" value="1"/>
</dbReference>
<name>A0A9W6WAG5_9ACTN</name>
<evidence type="ECO:0000313" key="3">
    <source>
        <dbReference type="Proteomes" id="UP001165079"/>
    </source>
</evidence>
<organism evidence="2 3">
    <name type="scientific">Actinorhabdospora filicis</name>
    <dbReference type="NCBI Taxonomy" id="1785913"/>
    <lineage>
        <taxon>Bacteria</taxon>
        <taxon>Bacillati</taxon>
        <taxon>Actinomycetota</taxon>
        <taxon>Actinomycetes</taxon>
        <taxon>Micromonosporales</taxon>
        <taxon>Micromonosporaceae</taxon>
        <taxon>Actinorhabdospora</taxon>
    </lineage>
</organism>
<comment type="caution">
    <text evidence="2">The sequence shown here is derived from an EMBL/GenBank/DDBJ whole genome shotgun (WGS) entry which is preliminary data.</text>
</comment>
<gene>
    <name evidence="2" type="ORF">Afil01_44460</name>
</gene>
<evidence type="ECO:0000259" key="1">
    <source>
        <dbReference type="Pfam" id="PF01370"/>
    </source>
</evidence>
<dbReference type="Proteomes" id="UP001165079">
    <property type="component" value="Unassembled WGS sequence"/>
</dbReference>
<dbReference type="AlphaFoldDB" id="A0A9W6WAG5"/>
<dbReference type="RefSeq" id="WP_285664783.1">
    <property type="nucleotide sequence ID" value="NZ_BSTX01000003.1"/>
</dbReference>
<feature type="domain" description="NAD-dependent epimerase/dehydratase" evidence="1">
    <location>
        <begin position="4"/>
        <end position="229"/>
    </location>
</feature>
<accession>A0A9W6WAG5</accession>
<evidence type="ECO:0000313" key="2">
    <source>
        <dbReference type="EMBL" id="GLZ79639.1"/>
    </source>
</evidence>
<dbReference type="Pfam" id="PF01370">
    <property type="entry name" value="Epimerase"/>
    <property type="match status" value="1"/>
</dbReference>
<dbReference type="EMBL" id="BSTX01000003">
    <property type="protein sequence ID" value="GLZ79639.1"/>
    <property type="molecule type" value="Genomic_DNA"/>
</dbReference>
<proteinExistence type="predicted"/>